<dbReference type="SMART" id="SM00490">
    <property type="entry name" value="HELICc"/>
    <property type="match status" value="1"/>
</dbReference>
<dbReference type="GO" id="GO:0005524">
    <property type="term" value="F:ATP binding"/>
    <property type="evidence" value="ECO:0007669"/>
    <property type="project" value="UniProtKB-KW"/>
</dbReference>
<evidence type="ECO:0000256" key="13">
    <source>
        <dbReference type="SAM" id="MobiDB-lite"/>
    </source>
</evidence>
<dbReference type="PANTHER" id="PTHR46850">
    <property type="entry name" value="CHROMODOMAIN-HELICASE-DNA-BINDING PROTEIN 9"/>
    <property type="match status" value="1"/>
</dbReference>
<dbReference type="InterPro" id="IPR037259">
    <property type="entry name" value="BRK_sf"/>
</dbReference>
<feature type="compositionally biased region" description="Basic and acidic residues" evidence="13">
    <location>
        <begin position="1254"/>
        <end position="1275"/>
    </location>
</feature>
<dbReference type="InterPro" id="IPR000330">
    <property type="entry name" value="SNF2_N"/>
</dbReference>
<evidence type="ECO:0000313" key="18">
    <source>
        <dbReference type="Proteomes" id="UP000472262"/>
    </source>
</evidence>
<feature type="domain" description="Helicase C-terminal" evidence="16">
    <location>
        <begin position="720"/>
        <end position="871"/>
    </location>
</feature>
<dbReference type="InterPro" id="IPR056342">
    <property type="entry name" value="HTH_CHD6-9"/>
</dbReference>
<dbReference type="GO" id="GO:0006325">
    <property type="term" value="P:chromatin organization"/>
    <property type="evidence" value="ECO:0007669"/>
    <property type="project" value="UniProtKB-KW"/>
</dbReference>
<keyword evidence="18" id="KW-1185">Reference proteome</keyword>
<evidence type="ECO:0000256" key="4">
    <source>
        <dbReference type="ARBA" id="ARBA00022741"/>
    </source>
</evidence>
<dbReference type="GO" id="GO:0016787">
    <property type="term" value="F:hydrolase activity"/>
    <property type="evidence" value="ECO:0007669"/>
    <property type="project" value="UniProtKB-KW"/>
</dbReference>
<dbReference type="InterPro" id="IPR023780">
    <property type="entry name" value="Chromo_domain"/>
</dbReference>
<evidence type="ECO:0000256" key="1">
    <source>
        <dbReference type="ARBA" id="ARBA00004123"/>
    </source>
</evidence>
<evidence type="ECO:0000256" key="11">
    <source>
        <dbReference type="ARBA" id="ARBA00023242"/>
    </source>
</evidence>
<feature type="region of interest" description="Disordered" evidence="13">
    <location>
        <begin position="1246"/>
        <end position="1276"/>
    </location>
</feature>
<feature type="compositionally biased region" description="Gly residues" evidence="13">
    <location>
        <begin position="137"/>
        <end position="153"/>
    </location>
</feature>
<comment type="catalytic activity">
    <reaction evidence="12">
        <text>ATP + H2O = ADP + phosphate + H(+)</text>
        <dbReference type="Rhea" id="RHEA:13065"/>
        <dbReference type="ChEBI" id="CHEBI:15377"/>
        <dbReference type="ChEBI" id="CHEBI:15378"/>
        <dbReference type="ChEBI" id="CHEBI:30616"/>
        <dbReference type="ChEBI" id="CHEBI:43474"/>
        <dbReference type="ChEBI" id="CHEBI:456216"/>
    </reaction>
</comment>
<gene>
    <name evidence="17" type="primary">LOC107591376</name>
</gene>
<evidence type="ECO:0000313" key="17">
    <source>
        <dbReference type="Ensembl" id="ENSSGRP00000083469.1"/>
    </source>
</evidence>
<dbReference type="Pfam" id="PF00385">
    <property type="entry name" value="Chromo"/>
    <property type="match status" value="2"/>
</dbReference>
<feature type="compositionally biased region" description="Basic residues" evidence="13">
    <location>
        <begin position="154"/>
        <end position="177"/>
    </location>
</feature>
<dbReference type="Proteomes" id="UP000472262">
    <property type="component" value="Unassembled WGS sequence"/>
</dbReference>
<dbReference type="CDD" id="cd18668">
    <property type="entry name" value="CD1_tandem_CHD5-9_like"/>
    <property type="match status" value="1"/>
</dbReference>
<evidence type="ECO:0000259" key="16">
    <source>
        <dbReference type="PROSITE" id="PS51194"/>
    </source>
</evidence>
<keyword evidence="6" id="KW-0067">ATP-binding</keyword>
<evidence type="ECO:0000256" key="9">
    <source>
        <dbReference type="ARBA" id="ARBA00023125"/>
    </source>
</evidence>
<evidence type="ECO:0000259" key="14">
    <source>
        <dbReference type="PROSITE" id="PS50013"/>
    </source>
</evidence>
<dbReference type="SUPFAM" id="SSF54160">
    <property type="entry name" value="Chromo domain-like"/>
    <property type="match status" value="2"/>
</dbReference>
<dbReference type="Pfam" id="PF23078">
    <property type="entry name" value="HTH_CHD6-9"/>
    <property type="match status" value="1"/>
</dbReference>
<feature type="compositionally biased region" description="Acidic residues" evidence="13">
    <location>
        <begin position="1635"/>
        <end position="1644"/>
    </location>
</feature>
<evidence type="ECO:0000256" key="10">
    <source>
        <dbReference type="ARBA" id="ARBA00023163"/>
    </source>
</evidence>
<keyword evidence="8" id="KW-0805">Transcription regulation</keyword>
<feature type="region of interest" description="Disordered" evidence="13">
    <location>
        <begin position="119"/>
        <end position="177"/>
    </location>
</feature>
<dbReference type="InterPro" id="IPR000953">
    <property type="entry name" value="Chromo/chromo_shadow_dom"/>
</dbReference>
<reference evidence="17" key="2">
    <citation type="submission" date="2025-09" db="UniProtKB">
        <authorList>
            <consortium name="Ensembl"/>
        </authorList>
    </citation>
    <scope>IDENTIFICATION</scope>
</reference>
<dbReference type="CDD" id="cd18793">
    <property type="entry name" value="SF2_C_SNF"/>
    <property type="match status" value="1"/>
</dbReference>
<dbReference type="FunFam" id="2.40.50.40:FF:000001">
    <property type="entry name" value="chromodomain-helicase-DNA-binding protein 8 isoform X4"/>
    <property type="match status" value="1"/>
</dbReference>
<evidence type="ECO:0000256" key="2">
    <source>
        <dbReference type="ARBA" id="ARBA00007025"/>
    </source>
</evidence>
<dbReference type="FunFam" id="3.40.50.10810:FF:000003">
    <property type="entry name" value="chromodomain-helicase-DNA-binding protein 8 isoform X4"/>
    <property type="match status" value="1"/>
</dbReference>
<keyword evidence="10" id="KW-0804">Transcription</keyword>
<proteinExistence type="inferred from homology"/>
<dbReference type="Gene3D" id="3.40.50.300">
    <property type="entry name" value="P-loop containing nucleotide triphosphate hydrolases"/>
    <property type="match status" value="1"/>
</dbReference>
<feature type="compositionally biased region" description="Low complexity" evidence="13">
    <location>
        <begin position="1608"/>
        <end position="1622"/>
    </location>
</feature>
<comment type="similarity">
    <text evidence="2">Belongs to the SNF2/RAD54 helicase family.</text>
</comment>
<sequence length="1822" mass="206951">MAVVSGGTVLNATSPGQGQVKVGTGVQRLVHTPNGPMKQVLLTSVPQTQSQVQMQPVQVQIPAQTQLQSPSQPAQVQAQVQVQPQTQVTLCKQEKANRIVAEAIARAKARGERNIPRVLNQDELPAGQTSADLEGATGAGGAKKKGGGSGCGGSKKKSPCAGGGKKRRSNRQVKRKKYTEDLDIKITDDEDEMDADVDVTTTPVNVDMCGHVSDLFQENPSEEDAAIVDKILSMRVTKKEVSPGQYTNMEEFFVKYKNYSYMHCEWASLEQLERDKRIHQKLKRFKTKQAQMRNIFQEEPFNPDYVEVDRILDESHSVDKDNGEPVVYYLVKWCSLPYEDATWELKEDVDEAKVEEFRKIESRPARLKRTPRPAASAWKKLDESREYMNGNQLREYQLEGVNWLLFNWYNRQNCILADEMGLGKTIQSLALLSEVFAAGVQGPFLIIAPLSTITNWEREFSTWTDMNAIVYHGSLASRQMIQQYEMYCKDDKGHLIPGAYKFDALITTFEMILSDCPELREISWRCVVIDEAHRLKNRNCKLLDSLKMLDPEHKVLLTGTPLQNTVEELFSLLHFLEPTQFPSEIEFLREFGDLKTEEQVQKLQSILKPMMLRRLKEDVEKNLAPKQETIIEVELTDVQKKYYRAILERNFSFLSMGATQNSNVPNLLNTMMELRKCCNHPYLITGAEEKIVAELREVYDPLAPDFHLQALVRSAGKLVLLDKLLPRLKAGGHKVLIFSQMVRCLDILEDYLIHKRYLYERIDGRVRGNLRQAAIDRFSKPDSDRFVFLLCTRAGGLGINLTAADTCVIFDSDWNPQNDLQAQARCHRIGQSKAVKVYRLITRNSYEREMLDKASLKLGLDRAVLQSMSGNKDSSVNGIQQFSKKEIEDLLRKGAYAAIMDENDEGSRFCEEDIDQILQRRATTITIESEGKGSTFSKASFVASENRTDIALDDPEFWQKWAKKADIDMDSLNRKNTLVIDTPRVRKQTRQYSSLRGEGGDLSDLDNRHSGGGYGRTDCFRVEKHLLVYGWGRWRDILSHARCKRRLSESDVETICRVILVFCLIHYRGDENIKSFIWELITPPENGREPQALLNHSGLSIPVPRGRKGKRVKAQSSFDVQKVEWIRKYNPDSLLLDDSYRKHLKHQCNKVLLRVRMLYYLKQEVIGEHADSVLSGADARDIDIWLPEMEQQDVPSGWWDAEADRCLLIGVYKHGYEMYTTMRADPCLCFVEQCGRPNEQDINAEQQAADPEGDYDKYSEDPEFKPASRHTKEVYEEADSVNTDGEICVEDHSAPVQVEGPSSGSSDLCYWPTSSSLTARLRRLITAYQRTTKLKEIRLCFRWTRREECDFYRVVSTFGVERIKKEADAPEGDEHHMDWNRFRSFARLDKKSDESLTRYFKCFMSMCRKVCHLRPAQYQDLSQSLAPITEERASRTLYRVSLLCRLRERVLPHPSLEERLSLAPLSSDLPNWWSIPQHDHELLLAADRHGVSRTELSIFSDPQYSFIQARLDYLQNQQAQAALQIHTLSQSQDPTSIKEESLDDESRLLGVEALCPSDSPALLLTHSEGKVGVQAGWSWKKSKNNGPSERKGGRERGEGPSDSDSDSDSGSSSSSRHSGSSDDSGDSDAEREQGEEMCDGDEENSILSLTPSQEGAPPESLTDPLRVDWPKDRVLINRIDNLCSLVLKGHWPSGRRYVSDIQLNATAEEHDLGDGLGYPRVARKSNTAVSAEALEGQESEFTVKLLKVRWCSDIHEPLLSLKCLLCFIFAFVSLRLGGGAEFGGIYGPLLQDLREHLEENPDHVVAPEWSETVRNSVSVSYM</sequence>
<dbReference type="Pfam" id="PF00176">
    <property type="entry name" value="SNF2-rel_dom"/>
    <property type="match status" value="1"/>
</dbReference>
<dbReference type="SUPFAM" id="SSF52540">
    <property type="entry name" value="P-loop containing nucleoside triphosphate hydrolases"/>
    <property type="match status" value="2"/>
</dbReference>
<name>A0A672R4X3_SINGR</name>
<dbReference type="Gene3D" id="3.40.5.120">
    <property type="match status" value="1"/>
</dbReference>
<dbReference type="PANTHER" id="PTHR46850:SF1">
    <property type="entry name" value="CHROMODOMAIN-HELICASE-DNA-BINDING PROTEIN 9"/>
    <property type="match status" value="1"/>
</dbReference>
<keyword evidence="11" id="KW-0539">Nucleus</keyword>
<keyword evidence="7" id="KW-0156">Chromatin regulator</keyword>
<evidence type="ECO:0000256" key="3">
    <source>
        <dbReference type="ARBA" id="ARBA00022737"/>
    </source>
</evidence>
<feature type="region of interest" description="Disordered" evidence="13">
    <location>
        <begin position="1575"/>
        <end position="1665"/>
    </location>
</feature>
<feature type="domain" description="Helicase ATP-binding" evidence="15">
    <location>
        <begin position="405"/>
        <end position="579"/>
    </location>
</feature>
<evidence type="ECO:0000256" key="8">
    <source>
        <dbReference type="ARBA" id="ARBA00023015"/>
    </source>
</evidence>
<feature type="domain" description="Chromo" evidence="14">
    <location>
        <begin position="306"/>
        <end position="372"/>
    </location>
</feature>
<dbReference type="InterPro" id="IPR038718">
    <property type="entry name" value="SNF2-like_sf"/>
</dbReference>
<dbReference type="SMART" id="SM00298">
    <property type="entry name" value="CHROMO"/>
    <property type="match status" value="2"/>
</dbReference>
<dbReference type="Gene3D" id="3.40.50.10810">
    <property type="entry name" value="Tandem AAA-ATPase domain"/>
    <property type="match status" value="1"/>
</dbReference>
<dbReference type="FunFam" id="2.40.50.40:FF:000005">
    <property type="entry name" value="chromodomain-helicase-DNA-binding protein 8 isoform X4"/>
    <property type="match status" value="1"/>
</dbReference>
<dbReference type="GO" id="GO:0003677">
    <property type="term" value="F:DNA binding"/>
    <property type="evidence" value="ECO:0007669"/>
    <property type="project" value="UniProtKB-KW"/>
</dbReference>
<dbReference type="InterPro" id="IPR027417">
    <property type="entry name" value="P-loop_NTPase"/>
</dbReference>
<dbReference type="SMART" id="SM00487">
    <property type="entry name" value="DEXDc"/>
    <property type="match status" value="1"/>
</dbReference>
<dbReference type="InterPro" id="IPR014001">
    <property type="entry name" value="Helicase_ATP-bd"/>
</dbReference>
<evidence type="ECO:0000256" key="12">
    <source>
        <dbReference type="ARBA" id="ARBA00049360"/>
    </source>
</evidence>
<evidence type="ECO:0000256" key="5">
    <source>
        <dbReference type="ARBA" id="ARBA00022801"/>
    </source>
</evidence>
<dbReference type="PROSITE" id="PS51194">
    <property type="entry name" value="HELICASE_CTER"/>
    <property type="match status" value="1"/>
</dbReference>
<feature type="domain" description="Chromo" evidence="14">
    <location>
        <begin position="226"/>
        <end position="293"/>
    </location>
</feature>
<dbReference type="InterPro" id="IPR049730">
    <property type="entry name" value="SNF2/RAD54-like_C"/>
</dbReference>
<protein>
    <submittedName>
        <fullName evidence="17">Chromodomain-helicase-DNA-binding protein 8</fullName>
    </submittedName>
</protein>
<keyword evidence="4" id="KW-0547">Nucleotide-binding</keyword>
<keyword evidence="5" id="KW-0378">Hydrolase</keyword>
<reference evidence="17" key="1">
    <citation type="submission" date="2025-08" db="UniProtKB">
        <authorList>
            <consortium name="Ensembl"/>
        </authorList>
    </citation>
    <scope>IDENTIFICATION</scope>
</reference>
<dbReference type="CDD" id="cd18663">
    <property type="entry name" value="CD2_tandem_CHD5-9_like"/>
    <property type="match status" value="1"/>
</dbReference>
<dbReference type="InterPro" id="IPR051493">
    <property type="entry name" value="CHD"/>
</dbReference>
<evidence type="ECO:0000259" key="15">
    <source>
        <dbReference type="PROSITE" id="PS51192"/>
    </source>
</evidence>
<evidence type="ECO:0000256" key="6">
    <source>
        <dbReference type="ARBA" id="ARBA00022840"/>
    </source>
</evidence>
<keyword evidence="3" id="KW-0677">Repeat</keyword>
<accession>A0A672R4X3</accession>
<dbReference type="PROSITE" id="PS51192">
    <property type="entry name" value="HELICASE_ATP_BIND_1"/>
    <property type="match status" value="1"/>
</dbReference>
<organism evidence="17 18">
    <name type="scientific">Sinocyclocheilus grahami</name>
    <name type="common">Dianchi golden-line fish</name>
    <name type="synonym">Barbus grahami</name>
    <dbReference type="NCBI Taxonomy" id="75366"/>
    <lineage>
        <taxon>Eukaryota</taxon>
        <taxon>Metazoa</taxon>
        <taxon>Chordata</taxon>
        <taxon>Craniata</taxon>
        <taxon>Vertebrata</taxon>
        <taxon>Euteleostomi</taxon>
        <taxon>Actinopterygii</taxon>
        <taxon>Neopterygii</taxon>
        <taxon>Teleostei</taxon>
        <taxon>Ostariophysi</taxon>
        <taxon>Cypriniformes</taxon>
        <taxon>Cyprinidae</taxon>
        <taxon>Cyprininae</taxon>
        <taxon>Sinocyclocheilus</taxon>
    </lineage>
</organism>
<dbReference type="InterPro" id="IPR001650">
    <property type="entry name" value="Helicase_C-like"/>
</dbReference>
<dbReference type="PROSITE" id="PS50013">
    <property type="entry name" value="CHROMO_2"/>
    <property type="match status" value="2"/>
</dbReference>
<dbReference type="GO" id="GO:0005634">
    <property type="term" value="C:nucleus"/>
    <property type="evidence" value="ECO:0007669"/>
    <property type="project" value="UniProtKB-SubCell"/>
</dbReference>
<dbReference type="InterPro" id="IPR016197">
    <property type="entry name" value="Chromo-like_dom_sf"/>
</dbReference>
<dbReference type="Gene3D" id="2.40.50.40">
    <property type="match status" value="2"/>
</dbReference>
<feature type="compositionally biased region" description="Basic and acidic residues" evidence="13">
    <location>
        <begin position="1588"/>
        <end position="1599"/>
    </location>
</feature>
<comment type="subcellular location">
    <subcellularLocation>
        <location evidence="1">Nucleus</location>
    </subcellularLocation>
</comment>
<evidence type="ECO:0000256" key="7">
    <source>
        <dbReference type="ARBA" id="ARBA00022853"/>
    </source>
</evidence>
<keyword evidence="9" id="KW-0238">DNA-binding</keyword>
<dbReference type="Gene3D" id="1.10.10.60">
    <property type="entry name" value="Homeodomain-like"/>
    <property type="match status" value="1"/>
</dbReference>
<dbReference type="Ensembl" id="ENSSGRT00000088898.1">
    <property type="protein sequence ID" value="ENSSGRP00000083469.1"/>
    <property type="gene ID" value="ENSSGRG00000039884.1"/>
</dbReference>
<dbReference type="Pfam" id="PF00271">
    <property type="entry name" value="Helicase_C"/>
    <property type="match status" value="1"/>
</dbReference>
<dbReference type="FunFam" id="3.40.50.300:FF:000015">
    <property type="entry name" value="chromodomain-helicase-DNA-binding protein 9 isoform X1"/>
    <property type="match status" value="1"/>
</dbReference>